<accession>A0A2Z4Q3D5</accession>
<evidence type="ECO:0000313" key="1">
    <source>
        <dbReference type="EMBL" id="AWY04385.1"/>
    </source>
</evidence>
<organism evidence="1 2">
    <name type="scientific">Escherichia phage LL5</name>
    <dbReference type="NCBI Taxonomy" id="2233992"/>
    <lineage>
        <taxon>Viruses</taxon>
        <taxon>Duplodnaviria</taxon>
        <taxon>Heunggongvirae</taxon>
        <taxon>Uroviricota</taxon>
        <taxon>Caudoviricetes</taxon>
        <taxon>Drexlerviridae</taxon>
        <taxon>Tempevirinae</taxon>
        <taxon>Tlsvirus</taxon>
        <taxon>Tlsvirus LL5</taxon>
    </lineage>
</organism>
<gene>
    <name evidence="1" type="ORF">CPT_LL5_83</name>
</gene>
<evidence type="ECO:0000313" key="2">
    <source>
        <dbReference type="Proteomes" id="UP000251526"/>
    </source>
</evidence>
<reference evidence="2" key="1">
    <citation type="submission" date="2018-06" db="EMBL/GenBank/DDBJ databases">
        <title>Complete genome of Escherichia coli bacteriophage LL5.</title>
        <authorList>
            <person name="Lessor L."/>
            <person name="Piya D.K."/>
            <person name="Gill J.J."/>
            <person name="Young R."/>
        </authorList>
    </citation>
    <scope>NUCLEOTIDE SEQUENCE [LARGE SCALE GENOMIC DNA]</scope>
    <source>
        <strain evidence="2">Escherichia coli str. MG1655</strain>
    </source>
</reference>
<dbReference type="EMBL" id="MH491968">
    <property type="protein sequence ID" value="AWY04385.1"/>
    <property type="molecule type" value="Genomic_DNA"/>
</dbReference>
<name>A0A2Z4Q3D5_9CAUD</name>
<dbReference type="Proteomes" id="UP000251526">
    <property type="component" value="Segment"/>
</dbReference>
<sequence length="43" mass="4609">MLANVAAYVFLSDLNSGTQTATKPMRKIVSLAAARYLMPLSGH</sequence>
<keyword evidence="2" id="KW-1185">Reference proteome</keyword>
<proteinExistence type="predicted"/>
<protein>
    <submittedName>
        <fullName evidence="1">Uncharacterized protein</fullName>
    </submittedName>
</protein>